<evidence type="ECO:0000313" key="2">
    <source>
        <dbReference type="EMBL" id="EDT41688.1"/>
    </source>
</evidence>
<proteinExistence type="predicted"/>
<accession>B1T435</accession>
<organism evidence="2 3">
    <name type="scientific">Burkholderia ambifaria MEX-5</name>
    <dbReference type="NCBI Taxonomy" id="396597"/>
    <lineage>
        <taxon>Bacteria</taxon>
        <taxon>Pseudomonadati</taxon>
        <taxon>Pseudomonadota</taxon>
        <taxon>Betaproteobacteria</taxon>
        <taxon>Burkholderiales</taxon>
        <taxon>Burkholderiaceae</taxon>
        <taxon>Burkholderia</taxon>
        <taxon>Burkholderia cepacia complex</taxon>
    </lineage>
</organism>
<reference evidence="2 3" key="1">
    <citation type="submission" date="2008-03" db="EMBL/GenBank/DDBJ databases">
        <title>Sequencing of the draft genome and assembly of Burkholderia ambifaria MEX-5.</title>
        <authorList>
            <consortium name="US DOE Joint Genome Institute (JGI-PGF)"/>
            <person name="Copeland A."/>
            <person name="Lucas S."/>
            <person name="Lapidus A."/>
            <person name="Glavina del Rio T."/>
            <person name="Dalin E."/>
            <person name="Tice H."/>
            <person name="Bruce D."/>
            <person name="Goodwin L."/>
            <person name="Pitluck S."/>
            <person name="Larimer F."/>
            <person name="Land M.L."/>
            <person name="Hauser L."/>
            <person name="Tiedje J."/>
            <person name="Richardson P."/>
        </authorList>
    </citation>
    <scope>NUCLEOTIDE SEQUENCE [LARGE SCALE GENOMIC DNA]</scope>
    <source>
        <strain evidence="2 3">MEX-5</strain>
    </source>
</reference>
<feature type="transmembrane region" description="Helical" evidence="1">
    <location>
        <begin position="53"/>
        <end position="79"/>
    </location>
</feature>
<name>B1T435_9BURK</name>
<feature type="transmembrane region" description="Helical" evidence="1">
    <location>
        <begin position="21"/>
        <end position="47"/>
    </location>
</feature>
<protein>
    <submittedName>
        <fullName evidence="2">Uncharacterized protein</fullName>
    </submittedName>
</protein>
<evidence type="ECO:0000313" key="3">
    <source>
        <dbReference type="Proteomes" id="UP000004814"/>
    </source>
</evidence>
<comment type="caution">
    <text evidence="2">The sequence shown here is derived from an EMBL/GenBank/DDBJ whole genome shotgun (WGS) entry which is preliminary data.</text>
</comment>
<sequence>MRRIDEVGREVVEPRDIGRNVSVIIGVLYTSVAFGTLIGPAAAGFIYDAGGGYLVPILASATANAIAFAIVAVTGRTAADGARGLTRRS</sequence>
<gene>
    <name evidence="2" type="ORF">BamMEX5DRAFT_2551</name>
</gene>
<keyword evidence="1" id="KW-0812">Transmembrane</keyword>
<keyword evidence="1" id="KW-1133">Transmembrane helix</keyword>
<dbReference type="AlphaFoldDB" id="B1T435"/>
<dbReference type="SUPFAM" id="SSF103473">
    <property type="entry name" value="MFS general substrate transporter"/>
    <property type="match status" value="1"/>
</dbReference>
<dbReference type="Proteomes" id="UP000004814">
    <property type="component" value="Unassembled WGS sequence"/>
</dbReference>
<dbReference type="EMBL" id="ABLK01000066">
    <property type="protein sequence ID" value="EDT41688.1"/>
    <property type="molecule type" value="Genomic_DNA"/>
</dbReference>
<evidence type="ECO:0000256" key="1">
    <source>
        <dbReference type="SAM" id="Phobius"/>
    </source>
</evidence>
<dbReference type="PATRIC" id="fig|396597.7.peg.5576"/>
<keyword evidence="1" id="KW-0472">Membrane</keyword>
<dbReference type="InterPro" id="IPR036259">
    <property type="entry name" value="MFS_trans_sf"/>
</dbReference>